<dbReference type="AlphaFoldDB" id="A0A517NCK0"/>
<dbReference type="EMBL" id="CP036525">
    <property type="protein sequence ID" value="QDT04867.1"/>
    <property type="molecule type" value="Genomic_DNA"/>
</dbReference>
<evidence type="ECO:0000313" key="2">
    <source>
        <dbReference type="Proteomes" id="UP000318538"/>
    </source>
</evidence>
<reference evidence="1 2" key="1">
    <citation type="submission" date="2019-02" db="EMBL/GenBank/DDBJ databases">
        <title>Deep-cultivation of Planctomycetes and their phenomic and genomic characterization uncovers novel biology.</title>
        <authorList>
            <person name="Wiegand S."/>
            <person name="Jogler M."/>
            <person name="Boedeker C."/>
            <person name="Pinto D."/>
            <person name="Vollmers J."/>
            <person name="Rivas-Marin E."/>
            <person name="Kohn T."/>
            <person name="Peeters S.H."/>
            <person name="Heuer A."/>
            <person name="Rast P."/>
            <person name="Oberbeckmann S."/>
            <person name="Bunk B."/>
            <person name="Jeske O."/>
            <person name="Meyerdierks A."/>
            <person name="Storesund J.E."/>
            <person name="Kallscheuer N."/>
            <person name="Luecker S."/>
            <person name="Lage O.M."/>
            <person name="Pohl T."/>
            <person name="Merkel B.J."/>
            <person name="Hornburger P."/>
            <person name="Mueller R.-W."/>
            <person name="Bruemmer F."/>
            <person name="Labrenz M."/>
            <person name="Spormann A.M."/>
            <person name="Op den Camp H."/>
            <person name="Overmann J."/>
            <person name="Amann R."/>
            <person name="Jetten M.S.M."/>
            <person name="Mascher T."/>
            <person name="Medema M.H."/>
            <person name="Devos D.P."/>
            <person name="Kaster A.-K."/>
            <person name="Ovreas L."/>
            <person name="Rohde M."/>
            <person name="Galperin M.Y."/>
            <person name="Jogler C."/>
        </authorList>
    </citation>
    <scope>NUCLEOTIDE SEQUENCE [LARGE SCALE GENOMIC DNA]</scope>
    <source>
        <strain evidence="1 2">K22_7</strain>
    </source>
</reference>
<dbReference type="KEGG" id="rlc:K227x_32640"/>
<dbReference type="RefSeq" id="WP_261343399.1">
    <property type="nucleotide sequence ID" value="NZ_CP036525.1"/>
</dbReference>
<accession>A0A517NCK0</accession>
<keyword evidence="2" id="KW-1185">Reference proteome</keyword>
<sequence>MSHSTSWAAFQSMLASSEKEVDHEKREAHEWQHVHLLDVGIII</sequence>
<protein>
    <submittedName>
        <fullName evidence="1">Uncharacterized protein</fullName>
    </submittedName>
</protein>
<proteinExistence type="predicted"/>
<evidence type="ECO:0000313" key="1">
    <source>
        <dbReference type="EMBL" id="QDT04867.1"/>
    </source>
</evidence>
<gene>
    <name evidence="1" type="ORF">K227x_32640</name>
</gene>
<name>A0A517NCK0_9BACT</name>
<organism evidence="1 2">
    <name type="scientific">Rubripirellula lacrimiformis</name>
    <dbReference type="NCBI Taxonomy" id="1930273"/>
    <lineage>
        <taxon>Bacteria</taxon>
        <taxon>Pseudomonadati</taxon>
        <taxon>Planctomycetota</taxon>
        <taxon>Planctomycetia</taxon>
        <taxon>Pirellulales</taxon>
        <taxon>Pirellulaceae</taxon>
        <taxon>Rubripirellula</taxon>
    </lineage>
</organism>
<dbReference type="Proteomes" id="UP000318538">
    <property type="component" value="Chromosome"/>
</dbReference>